<dbReference type="GO" id="GO:0000156">
    <property type="term" value="F:phosphorelay response regulator activity"/>
    <property type="evidence" value="ECO:0007669"/>
    <property type="project" value="InterPro"/>
</dbReference>
<dbReference type="InterPro" id="IPR046947">
    <property type="entry name" value="LytR-like"/>
</dbReference>
<dbReference type="SMART" id="SM00850">
    <property type="entry name" value="LytTR"/>
    <property type="match status" value="1"/>
</dbReference>
<dbReference type="Proteomes" id="UP000243591">
    <property type="component" value="Chromosome"/>
</dbReference>
<accession>A0A1D2LED2</accession>
<dbReference type="STRING" id="2756.BFR44_08555"/>
<gene>
    <name evidence="2" type="ORF">CNY62_08745</name>
</gene>
<evidence type="ECO:0000313" key="3">
    <source>
        <dbReference type="Proteomes" id="UP000243591"/>
    </source>
</evidence>
<dbReference type="Gene3D" id="2.40.50.1020">
    <property type="entry name" value="LytTr DNA-binding domain"/>
    <property type="match status" value="1"/>
</dbReference>
<reference evidence="2 3" key="1">
    <citation type="submission" date="2017-09" db="EMBL/GenBank/DDBJ databases">
        <title>Complete Genome Sequences of Two Strains of the Meat Spoilage Bacterium Brochothrix thermosphacta Isolated from Ground Chicken.</title>
        <authorList>
            <person name="Paoli G.C."/>
            <person name="Wijey C."/>
            <person name="Chen C.-Y."/>
            <person name="Nguyen L."/>
            <person name="Yan X."/>
            <person name="Irwin P.L."/>
        </authorList>
    </citation>
    <scope>NUCLEOTIDE SEQUENCE [LARGE SCALE GENOMIC DNA]</scope>
    <source>
        <strain evidence="2 3">BI</strain>
    </source>
</reference>
<dbReference type="PROSITE" id="PS50930">
    <property type="entry name" value="HTH_LYTTR"/>
    <property type="match status" value="1"/>
</dbReference>
<organism evidence="2 3">
    <name type="scientific">Brochothrix thermosphacta</name>
    <name type="common">Microbacterium thermosphactum</name>
    <dbReference type="NCBI Taxonomy" id="2756"/>
    <lineage>
        <taxon>Bacteria</taxon>
        <taxon>Bacillati</taxon>
        <taxon>Bacillota</taxon>
        <taxon>Bacilli</taxon>
        <taxon>Bacillales</taxon>
        <taxon>Listeriaceae</taxon>
        <taxon>Brochothrix</taxon>
    </lineage>
</organism>
<dbReference type="PANTHER" id="PTHR37299">
    <property type="entry name" value="TRANSCRIPTIONAL REGULATOR-RELATED"/>
    <property type="match status" value="1"/>
</dbReference>
<dbReference type="AlphaFoldDB" id="A0A1D2LED2"/>
<dbReference type="KEGG" id="bths:CNY62_08745"/>
<dbReference type="PANTHER" id="PTHR37299:SF1">
    <property type="entry name" value="STAGE 0 SPORULATION PROTEIN A HOMOLOG"/>
    <property type="match status" value="1"/>
</dbReference>
<name>A0A1D2LED2_BROTH</name>
<evidence type="ECO:0000313" key="2">
    <source>
        <dbReference type="EMBL" id="ATF26464.1"/>
    </source>
</evidence>
<sequence>MLFIDCQLQDVKVEGTIKKAITQWFYSIDRNDVRINNIPTTLTPEDTIVSFRDIYRIGEDKLAPARVYDIYVYRELSELKGVLQKYQELFSVIDSTDNSEKIEGEVLALLWHIIDGYQNNDMNSQVKFQIKDNGMYYLINLLDIIYFEHDINLRRIRIVTSENDYFYRSSLTSAMERLPDYFCRCHHGIIINTRKISRIDNETALVYFDDNRSIKASVRGLYELIRMLKKQL</sequence>
<dbReference type="InterPro" id="IPR007492">
    <property type="entry name" value="LytTR_DNA-bd_dom"/>
</dbReference>
<evidence type="ECO:0000259" key="1">
    <source>
        <dbReference type="PROSITE" id="PS50930"/>
    </source>
</evidence>
<feature type="domain" description="HTH LytTR-type" evidence="1">
    <location>
        <begin position="128"/>
        <end position="230"/>
    </location>
</feature>
<dbReference type="EMBL" id="CP023483">
    <property type="protein sequence ID" value="ATF26464.1"/>
    <property type="molecule type" value="Genomic_DNA"/>
</dbReference>
<keyword evidence="3" id="KW-1185">Reference proteome</keyword>
<dbReference type="OrthoDB" id="9809318at2"/>
<dbReference type="RefSeq" id="WP_069125339.1">
    <property type="nucleotide sequence ID" value="NZ_CP023483.1"/>
</dbReference>
<protein>
    <submittedName>
        <fullName evidence="2">LytTR family transcriptional regulator</fullName>
    </submittedName>
</protein>
<dbReference type="Pfam" id="PF04397">
    <property type="entry name" value="LytTR"/>
    <property type="match status" value="1"/>
</dbReference>
<dbReference type="GO" id="GO:0003677">
    <property type="term" value="F:DNA binding"/>
    <property type="evidence" value="ECO:0007669"/>
    <property type="project" value="InterPro"/>
</dbReference>
<proteinExistence type="predicted"/>